<evidence type="ECO:0000256" key="7">
    <source>
        <dbReference type="ARBA" id="ARBA00022692"/>
    </source>
</evidence>
<evidence type="ECO:0000256" key="17">
    <source>
        <dbReference type="PROSITE-ProRule" id="PRU10141"/>
    </source>
</evidence>
<dbReference type="PANTHER" id="PTHR48006:SF44">
    <property type="entry name" value="PROTEIN KINASE DOMAIN-CONTAINING PROTEIN"/>
    <property type="match status" value="1"/>
</dbReference>
<keyword evidence="8" id="KW-0732">Signal</keyword>
<feature type="compositionally biased region" description="Polar residues" evidence="18">
    <location>
        <begin position="1097"/>
        <end position="1107"/>
    </location>
</feature>
<feature type="transmembrane region" description="Helical" evidence="19">
    <location>
        <begin position="696"/>
        <end position="715"/>
    </location>
</feature>
<evidence type="ECO:0000256" key="5">
    <source>
        <dbReference type="ARBA" id="ARBA00022614"/>
    </source>
</evidence>
<evidence type="ECO:0000256" key="13">
    <source>
        <dbReference type="ARBA" id="ARBA00022989"/>
    </source>
</evidence>
<proteinExistence type="predicted"/>
<dbReference type="SUPFAM" id="SSF56112">
    <property type="entry name" value="Protein kinase-like (PK-like)"/>
    <property type="match status" value="1"/>
</dbReference>
<evidence type="ECO:0000256" key="15">
    <source>
        <dbReference type="ARBA" id="ARBA00023170"/>
    </source>
</evidence>
<evidence type="ECO:0000256" key="11">
    <source>
        <dbReference type="ARBA" id="ARBA00022777"/>
    </source>
</evidence>
<dbReference type="Proteomes" id="UP000825729">
    <property type="component" value="Unassembled WGS sequence"/>
</dbReference>
<dbReference type="InterPro" id="IPR011009">
    <property type="entry name" value="Kinase-like_dom_sf"/>
</dbReference>
<evidence type="ECO:0000256" key="10">
    <source>
        <dbReference type="ARBA" id="ARBA00022741"/>
    </source>
</evidence>
<evidence type="ECO:0000256" key="19">
    <source>
        <dbReference type="SAM" id="Phobius"/>
    </source>
</evidence>
<evidence type="ECO:0000256" key="4">
    <source>
        <dbReference type="ARBA" id="ARBA00022553"/>
    </source>
</evidence>
<evidence type="ECO:0000256" key="14">
    <source>
        <dbReference type="ARBA" id="ARBA00023136"/>
    </source>
</evidence>
<evidence type="ECO:0000256" key="8">
    <source>
        <dbReference type="ARBA" id="ARBA00022729"/>
    </source>
</evidence>
<keyword evidence="9" id="KW-0677">Repeat</keyword>
<reference evidence="21 22" key="1">
    <citation type="submission" date="2021-07" db="EMBL/GenBank/DDBJ databases">
        <title>The Aristolochia fimbriata genome: insights into angiosperm evolution, floral development and chemical biosynthesis.</title>
        <authorList>
            <person name="Jiao Y."/>
        </authorList>
    </citation>
    <scope>NUCLEOTIDE SEQUENCE [LARGE SCALE GENOMIC DNA]</scope>
    <source>
        <strain evidence="21">IBCAS-2021</strain>
        <tissue evidence="21">Leaf</tissue>
    </source>
</reference>
<evidence type="ECO:0000256" key="3">
    <source>
        <dbReference type="ARBA" id="ARBA00022527"/>
    </source>
</evidence>
<dbReference type="PANTHER" id="PTHR48006">
    <property type="entry name" value="LEUCINE-RICH REPEAT-CONTAINING PROTEIN DDB_G0281931-RELATED"/>
    <property type="match status" value="1"/>
</dbReference>
<dbReference type="Gene3D" id="1.10.510.10">
    <property type="entry name" value="Transferase(Phosphotransferase) domain 1"/>
    <property type="match status" value="1"/>
</dbReference>
<evidence type="ECO:0000256" key="9">
    <source>
        <dbReference type="ARBA" id="ARBA00022737"/>
    </source>
</evidence>
<dbReference type="InterPro" id="IPR032675">
    <property type="entry name" value="LRR_dom_sf"/>
</dbReference>
<keyword evidence="5" id="KW-0433">Leucine-rich repeat</keyword>
<dbReference type="EC" id="2.7.11.1" evidence="2"/>
<evidence type="ECO:0000256" key="1">
    <source>
        <dbReference type="ARBA" id="ARBA00004167"/>
    </source>
</evidence>
<comment type="caution">
    <text evidence="21">The sequence shown here is derived from an EMBL/GenBank/DDBJ whole genome shotgun (WGS) entry which is preliminary data.</text>
</comment>
<keyword evidence="16" id="KW-0325">Glycoprotein</keyword>
<dbReference type="PROSITE" id="PS50011">
    <property type="entry name" value="PROTEIN_KINASE_DOM"/>
    <property type="match status" value="1"/>
</dbReference>
<dbReference type="FunFam" id="3.30.200.20:FF:000140">
    <property type="entry name" value="Leucine-rich repeat receptor-like protein kinase"/>
    <property type="match status" value="1"/>
</dbReference>
<dbReference type="InterPro" id="IPR000719">
    <property type="entry name" value="Prot_kinase_dom"/>
</dbReference>
<accession>A0AAV7ELN6</accession>
<dbReference type="GO" id="GO:0005524">
    <property type="term" value="F:ATP binding"/>
    <property type="evidence" value="ECO:0007669"/>
    <property type="project" value="UniProtKB-UniRule"/>
</dbReference>
<feature type="binding site" evidence="17">
    <location>
        <position position="777"/>
    </location>
    <ligand>
        <name>ATP</name>
        <dbReference type="ChEBI" id="CHEBI:30616"/>
    </ligand>
</feature>
<keyword evidence="15" id="KW-0675">Receptor</keyword>
<evidence type="ECO:0000313" key="21">
    <source>
        <dbReference type="EMBL" id="KAG9448158.1"/>
    </source>
</evidence>
<dbReference type="SMART" id="SM00220">
    <property type="entry name" value="S_TKc"/>
    <property type="match status" value="1"/>
</dbReference>
<dbReference type="FunFam" id="3.80.10.10:FF:000383">
    <property type="entry name" value="Leucine-rich repeat receptor protein kinase EMS1"/>
    <property type="match status" value="2"/>
</dbReference>
<comment type="subcellular location">
    <subcellularLocation>
        <location evidence="1">Membrane</location>
        <topology evidence="1">Single-pass membrane protein</topology>
    </subcellularLocation>
</comment>
<dbReference type="Gene3D" id="3.80.10.10">
    <property type="entry name" value="Ribonuclease Inhibitor"/>
    <property type="match status" value="3"/>
</dbReference>
<keyword evidence="13 19" id="KW-1133">Transmembrane helix</keyword>
<dbReference type="Pfam" id="PF23598">
    <property type="entry name" value="LRR_14"/>
    <property type="match status" value="1"/>
</dbReference>
<evidence type="ECO:0000256" key="6">
    <source>
        <dbReference type="ARBA" id="ARBA00022679"/>
    </source>
</evidence>
<organism evidence="21 22">
    <name type="scientific">Aristolochia fimbriata</name>
    <name type="common">White veined hardy Dutchman's pipe vine</name>
    <dbReference type="NCBI Taxonomy" id="158543"/>
    <lineage>
        <taxon>Eukaryota</taxon>
        <taxon>Viridiplantae</taxon>
        <taxon>Streptophyta</taxon>
        <taxon>Embryophyta</taxon>
        <taxon>Tracheophyta</taxon>
        <taxon>Spermatophyta</taxon>
        <taxon>Magnoliopsida</taxon>
        <taxon>Magnoliidae</taxon>
        <taxon>Piperales</taxon>
        <taxon>Aristolochiaceae</taxon>
        <taxon>Aristolochia</taxon>
    </lineage>
</organism>
<gene>
    <name evidence="21" type="ORF">H6P81_014286</name>
</gene>
<keyword evidence="12 17" id="KW-0067">ATP-binding</keyword>
<dbReference type="InterPro" id="IPR055414">
    <property type="entry name" value="LRR_R13L4/SHOC2-like"/>
</dbReference>
<sequence>MGALKLKLSEELSFSAFVIFLIFLQINFPCALSDPIPSGSCLLPESEVDVLNDILEKAGETSKGHSYDRRSCRNITKPDAKVSILCNCYGTSCHVTSIDSSGIRLTGFIPPALDSLSYLINLDLSDNLLSGSIPASLGKLSLLKTLDISGNHLVGNIPEELGALSQLEALYLSDNFLTGPVPKNLSTLQSLYYLYLGGNLLDGSIPASFGDFTSLLYLSLWANCFTGKVPKELGNITTLKNLELDDNFLSGKLPPHIGNLSRLHIIYLGSNNFIGEIPESFRNLKNLTTFDVRGTQLSGKIPGYIAEWRFLQQLFFYGSNFAGPIPSNISRLKYLQILEIGDLAGSERASEGFSFPDLSRMTGMARLTLRNCSIKDHIPPYIGKNMPYLKYIDLSFNQLYGGVPLNLTGPLRNIYLSYNKLNGSISSQLITSKDMKVDLSFNDILYVANFTSPNDVSPTVSLFACCSPSEKKLKDEWLNTVLQCPQKKPNNTHLFINCGGKKMNINGSQYEPDEHHPRPGTSYYLSPKGNWAYVSTGDYSPSSAVPSVMLKSRTCEEPDEALYSTARLSPISLKYYGLCLQNGNYTVKLHFAELLFTINTDNQRLGKRFFDVIIQGQVKRTNFDIKSEAKGSNKRINRSFSGIQVNNHTLDIHLYWTGKGSTDLPADLYGPLISAIAVTPEFETGDKKKLSIAVKAGIAVGSAFVLFIFILIFLWKVGFLCSKEEGLGLELYPGGFFSFQQIKSATQNFSSANKIGEGGFGAVYKGILPNGTAIAVKQLSSRSKQGTQEFVNEVGTISALQHQNLVRLLGCCTQNNQLLLVYEYMENNCLARCLFGSEDEKLRLDWQTRHKICLGIAKGLAFLHEESRLKIIHRDIKATNILLDKDLNGKISDFGLAKLHEGEDTEIVTRIAGTLGYMAPEYATRGHLTTKADVYSFGVLMLEILSGRSNTSYERNEEEYVYLLDKAYILQKIENLLELVDPILLESECPLEEAKRMLNVAMLCTNPSPALRPSMSTVVSILEGKTSVDAASFHPMFPDHDSVKSHVKIMADPSFSEATVSTFWEGTDTVGGKGRDEEKDTMSSTKSNTSSSYISTEHPQGSCRHTC</sequence>
<dbReference type="InterPro" id="IPR051824">
    <property type="entry name" value="LRR_Rcpt-Like_S/T_Kinase"/>
</dbReference>
<dbReference type="GO" id="GO:0016020">
    <property type="term" value="C:membrane"/>
    <property type="evidence" value="ECO:0007669"/>
    <property type="project" value="UniProtKB-SubCell"/>
</dbReference>
<dbReference type="Gene3D" id="2.60.120.430">
    <property type="entry name" value="Galactose-binding lectin"/>
    <property type="match status" value="1"/>
</dbReference>
<dbReference type="InterPro" id="IPR017441">
    <property type="entry name" value="Protein_kinase_ATP_BS"/>
</dbReference>
<dbReference type="Pfam" id="PF11721">
    <property type="entry name" value="Malectin"/>
    <property type="match status" value="1"/>
</dbReference>
<feature type="region of interest" description="Disordered" evidence="18">
    <location>
        <begin position="1066"/>
        <end position="1107"/>
    </location>
</feature>
<feature type="compositionally biased region" description="Low complexity" evidence="18">
    <location>
        <begin position="1082"/>
        <end position="1096"/>
    </location>
</feature>
<feature type="domain" description="Protein kinase" evidence="20">
    <location>
        <begin position="749"/>
        <end position="1037"/>
    </location>
</feature>
<keyword evidence="14 19" id="KW-0472">Membrane</keyword>
<keyword evidence="3" id="KW-0723">Serine/threonine-protein kinase</keyword>
<evidence type="ECO:0000256" key="18">
    <source>
        <dbReference type="SAM" id="MobiDB-lite"/>
    </source>
</evidence>
<dbReference type="AlphaFoldDB" id="A0AAV7ELN6"/>
<dbReference type="EMBL" id="JAINDJ010000005">
    <property type="protein sequence ID" value="KAG9448158.1"/>
    <property type="molecule type" value="Genomic_DNA"/>
</dbReference>
<keyword evidence="4" id="KW-0597">Phosphoprotein</keyword>
<dbReference type="CDD" id="cd14066">
    <property type="entry name" value="STKc_IRAK"/>
    <property type="match status" value="1"/>
</dbReference>
<dbReference type="InterPro" id="IPR021720">
    <property type="entry name" value="Malectin_dom"/>
</dbReference>
<evidence type="ECO:0000256" key="12">
    <source>
        <dbReference type="ARBA" id="ARBA00022840"/>
    </source>
</evidence>
<keyword evidence="22" id="KW-1185">Reference proteome</keyword>
<dbReference type="InterPro" id="IPR008271">
    <property type="entry name" value="Ser/Thr_kinase_AS"/>
</dbReference>
<dbReference type="PROSITE" id="PS00108">
    <property type="entry name" value="PROTEIN_KINASE_ST"/>
    <property type="match status" value="1"/>
</dbReference>
<dbReference type="PROSITE" id="PS00107">
    <property type="entry name" value="PROTEIN_KINASE_ATP"/>
    <property type="match status" value="1"/>
</dbReference>
<keyword evidence="11" id="KW-0418">Kinase</keyword>
<dbReference type="SUPFAM" id="SSF52058">
    <property type="entry name" value="L domain-like"/>
    <property type="match status" value="1"/>
</dbReference>
<keyword evidence="10 17" id="KW-0547">Nucleotide-binding</keyword>
<evidence type="ECO:0000256" key="2">
    <source>
        <dbReference type="ARBA" id="ARBA00012513"/>
    </source>
</evidence>
<dbReference type="Pfam" id="PF00560">
    <property type="entry name" value="LRR_1"/>
    <property type="match status" value="1"/>
</dbReference>
<protein>
    <recommendedName>
        <fullName evidence="2">non-specific serine/threonine protein kinase</fullName>
        <ecNumber evidence="2">2.7.11.1</ecNumber>
    </recommendedName>
</protein>
<dbReference type="GO" id="GO:0004674">
    <property type="term" value="F:protein serine/threonine kinase activity"/>
    <property type="evidence" value="ECO:0007669"/>
    <property type="project" value="UniProtKB-KW"/>
</dbReference>
<dbReference type="InterPro" id="IPR001611">
    <property type="entry name" value="Leu-rich_rpt"/>
</dbReference>
<keyword evidence="6" id="KW-0808">Transferase</keyword>
<name>A0AAV7ELN6_ARIFI</name>
<evidence type="ECO:0000259" key="20">
    <source>
        <dbReference type="PROSITE" id="PS50011"/>
    </source>
</evidence>
<dbReference type="FunFam" id="1.10.510.10:FF:000044">
    <property type="entry name" value="Putative LRR receptor-like serine/threonine-protein kinase"/>
    <property type="match status" value="1"/>
</dbReference>
<dbReference type="InterPro" id="IPR001245">
    <property type="entry name" value="Ser-Thr/Tyr_kinase_cat_dom"/>
</dbReference>
<keyword evidence="7 19" id="KW-0812">Transmembrane</keyword>
<evidence type="ECO:0000256" key="16">
    <source>
        <dbReference type="ARBA" id="ARBA00023180"/>
    </source>
</evidence>
<dbReference type="Gene3D" id="3.30.200.20">
    <property type="entry name" value="Phosphorylase Kinase, domain 1"/>
    <property type="match status" value="1"/>
</dbReference>
<dbReference type="Pfam" id="PF07714">
    <property type="entry name" value="PK_Tyr_Ser-Thr"/>
    <property type="match status" value="1"/>
</dbReference>
<evidence type="ECO:0000313" key="22">
    <source>
        <dbReference type="Proteomes" id="UP000825729"/>
    </source>
</evidence>